<feature type="transmembrane region" description="Helical" evidence="1">
    <location>
        <begin position="54"/>
        <end position="77"/>
    </location>
</feature>
<keyword evidence="1" id="KW-0812">Transmembrane</keyword>
<organism evidence="2 3">
    <name type="scientific">Cylindrobasidium torrendii FP15055 ss-10</name>
    <dbReference type="NCBI Taxonomy" id="1314674"/>
    <lineage>
        <taxon>Eukaryota</taxon>
        <taxon>Fungi</taxon>
        <taxon>Dikarya</taxon>
        <taxon>Basidiomycota</taxon>
        <taxon>Agaricomycotina</taxon>
        <taxon>Agaricomycetes</taxon>
        <taxon>Agaricomycetidae</taxon>
        <taxon>Agaricales</taxon>
        <taxon>Marasmiineae</taxon>
        <taxon>Physalacriaceae</taxon>
        <taxon>Cylindrobasidium</taxon>
    </lineage>
</organism>
<gene>
    <name evidence="2" type="ORF">CYLTODRAFT_362191</name>
</gene>
<evidence type="ECO:0000313" key="3">
    <source>
        <dbReference type="Proteomes" id="UP000054007"/>
    </source>
</evidence>
<proteinExistence type="predicted"/>
<dbReference type="EMBL" id="KN880848">
    <property type="protein sequence ID" value="KIY61935.1"/>
    <property type="molecule type" value="Genomic_DNA"/>
</dbReference>
<evidence type="ECO:0000256" key="1">
    <source>
        <dbReference type="SAM" id="Phobius"/>
    </source>
</evidence>
<dbReference type="AlphaFoldDB" id="A0A0D7AVA1"/>
<feature type="transmembrane region" description="Helical" evidence="1">
    <location>
        <begin position="12"/>
        <end position="34"/>
    </location>
</feature>
<dbReference type="Proteomes" id="UP000054007">
    <property type="component" value="Unassembled WGS sequence"/>
</dbReference>
<dbReference type="STRING" id="1314674.A0A0D7AVA1"/>
<dbReference type="OrthoDB" id="2501127at2759"/>
<evidence type="ECO:0008006" key="4">
    <source>
        <dbReference type="Google" id="ProtNLM"/>
    </source>
</evidence>
<keyword evidence="3" id="KW-1185">Reference proteome</keyword>
<accession>A0A0D7AVA1</accession>
<protein>
    <recommendedName>
        <fullName evidence="4">MARVEL domain-containing protein</fullName>
    </recommendedName>
</protein>
<feature type="transmembrane region" description="Helical" evidence="1">
    <location>
        <begin position="141"/>
        <end position="167"/>
    </location>
</feature>
<reference evidence="2 3" key="1">
    <citation type="journal article" date="2015" name="Fungal Genet. Biol.">
        <title>Evolution of novel wood decay mechanisms in Agaricales revealed by the genome sequences of Fistulina hepatica and Cylindrobasidium torrendii.</title>
        <authorList>
            <person name="Floudas D."/>
            <person name="Held B.W."/>
            <person name="Riley R."/>
            <person name="Nagy L.G."/>
            <person name="Koehler G."/>
            <person name="Ransdell A.S."/>
            <person name="Younus H."/>
            <person name="Chow J."/>
            <person name="Chiniquy J."/>
            <person name="Lipzen A."/>
            <person name="Tritt A."/>
            <person name="Sun H."/>
            <person name="Haridas S."/>
            <person name="LaButti K."/>
            <person name="Ohm R.A."/>
            <person name="Kues U."/>
            <person name="Blanchette R.A."/>
            <person name="Grigoriev I.V."/>
            <person name="Minto R.E."/>
            <person name="Hibbett D.S."/>
        </authorList>
    </citation>
    <scope>NUCLEOTIDE SEQUENCE [LARGE SCALE GENOMIC DNA]</scope>
    <source>
        <strain evidence="2 3">FP15055 ss-10</strain>
    </source>
</reference>
<evidence type="ECO:0000313" key="2">
    <source>
        <dbReference type="EMBL" id="KIY61935.1"/>
    </source>
</evidence>
<name>A0A0D7AVA1_9AGAR</name>
<sequence>MADFSLPPVRIALYVCLLVFSVVVLGLTSARLNYTLNVPEFDPVNNGEDFYDPVVVELLVTSILTFLWSLYAIFILVRRAEPRILYTFRGELMALFVLWVMWVVGAGVASPIDAIVVHNADVPQGPWGDLAWCWIYEPCRILTAMLAFCWCTWIILTLISILSILFVTVNKALTQPMHGRWDPTFTRDSGVQHQIPPMSHV</sequence>
<keyword evidence="1" id="KW-1133">Transmembrane helix</keyword>
<keyword evidence="1" id="KW-0472">Membrane</keyword>